<dbReference type="GO" id="GO:0003677">
    <property type="term" value="F:DNA binding"/>
    <property type="evidence" value="ECO:0007669"/>
    <property type="project" value="InterPro"/>
</dbReference>
<dbReference type="InterPro" id="IPR010982">
    <property type="entry name" value="Lambda_DNA-bd_dom_sf"/>
</dbReference>
<dbReference type="CDD" id="cd00093">
    <property type="entry name" value="HTH_XRE"/>
    <property type="match status" value="1"/>
</dbReference>
<reference evidence="2" key="1">
    <citation type="submission" date="2019-09" db="EMBL/GenBank/DDBJ databases">
        <title>Distinct polysaccharide growth profiles of human intestinal Prevotella copri isolates.</title>
        <authorList>
            <person name="Fehlner-Peach H."/>
            <person name="Magnabosco C."/>
            <person name="Raghavan V."/>
            <person name="Scher J.U."/>
            <person name="Tett A."/>
            <person name="Cox L.M."/>
            <person name="Gottsegen C."/>
            <person name="Watters A."/>
            <person name="Wiltshire- Gordon J.D."/>
            <person name="Segata N."/>
            <person name="Bonneau R."/>
            <person name="Littman D.R."/>
        </authorList>
    </citation>
    <scope>NUCLEOTIDE SEQUENCE [LARGE SCALE GENOMIC DNA]</scope>
    <source>
        <strain evidence="2">iP54</strain>
    </source>
</reference>
<proteinExistence type="predicted"/>
<organism evidence="1 2">
    <name type="scientific">Segatella copri</name>
    <dbReference type="NCBI Taxonomy" id="165179"/>
    <lineage>
        <taxon>Bacteria</taxon>
        <taxon>Pseudomonadati</taxon>
        <taxon>Bacteroidota</taxon>
        <taxon>Bacteroidia</taxon>
        <taxon>Bacteroidales</taxon>
        <taxon>Prevotellaceae</taxon>
        <taxon>Segatella</taxon>
    </lineage>
</organism>
<dbReference type="Proteomes" id="UP000420635">
    <property type="component" value="Unassembled WGS sequence"/>
</dbReference>
<gene>
    <name evidence="1" type="ORF">F7D59_16270</name>
</gene>
<evidence type="ECO:0000313" key="2">
    <source>
        <dbReference type="Proteomes" id="UP000420635"/>
    </source>
</evidence>
<dbReference type="SUPFAM" id="SSF47413">
    <property type="entry name" value="lambda repressor-like DNA-binding domains"/>
    <property type="match status" value="1"/>
</dbReference>
<accession>A0A646HFT5</accession>
<dbReference type="AlphaFoldDB" id="A0A646HFT5"/>
<comment type="caution">
    <text evidence="1">The sequence shown here is derived from an EMBL/GenBank/DDBJ whole genome shotgun (WGS) entry which is preliminary data.</text>
</comment>
<dbReference type="PROSITE" id="PS50943">
    <property type="entry name" value="HTH_CROC1"/>
    <property type="match status" value="1"/>
</dbReference>
<name>A0A646HFT5_9BACT</name>
<dbReference type="InterPro" id="IPR001387">
    <property type="entry name" value="Cro/C1-type_HTH"/>
</dbReference>
<dbReference type="RefSeq" id="WP_153112808.1">
    <property type="nucleotide sequence ID" value="NZ_VZAS01000049.1"/>
</dbReference>
<evidence type="ECO:0000313" key="1">
    <source>
        <dbReference type="EMBL" id="MQN91363.1"/>
    </source>
</evidence>
<dbReference type="Gene3D" id="1.10.260.40">
    <property type="entry name" value="lambda repressor-like DNA-binding domains"/>
    <property type="match status" value="1"/>
</dbReference>
<protein>
    <submittedName>
        <fullName evidence="1">Helix-turn-helix domain-containing protein</fullName>
    </submittedName>
</protein>
<sequence>MKNFIKRFLEQKGITQKEVAEAIGMTEAGLSKAIKGSATKDTIDKVAQFLDVEPNDLIDNSVLCAKYSSDKTPLHFGDVEVPCYVLEDGTRVFSGRGIQKAIGYESKSGQWMKSFIKIDGLSPYFYAEKSNIVEQLQNPIKFKRNNAGGSQSMTYGYDVTLLIDICSAIIDANRAGVYADNNLVAHADIIIRAVAKTGIIALVDEATGYNRAKERAKDELQNYLKVFLNKEAATWVKMFDDDFFEALYKMRNWTWTQTSKRPSVVGKWINEIVYERIAPLVFNEIQLLNPKNENGNRKYKYHQFFTSDVGKPKLKQHLDGVKILARASGYNWARFMHLLDKAYPKQYQEQDLFDDIDFEEV</sequence>
<dbReference type="Pfam" id="PF10546">
    <property type="entry name" value="P63C"/>
    <property type="match status" value="1"/>
</dbReference>
<dbReference type="InterPro" id="IPR018874">
    <property type="entry name" value="Phage_Mx8_p63_C"/>
</dbReference>
<dbReference type="EMBL" id="VZBQ01000164">
    <property type="protein sequence ID" value="MQN91363.1"/>
    <property type="molecule type" value="Genomic_DNA"/>
</dbReference>
<dbReference type="Pfam" id="PF01381">
    <property type="entry name" value="HTH_3"/>
    <property type="match status" value="1"/>
</dbReference>
<dbReference type="SMART" id="SM00530">
    <property type="entry name" value="HTH_XRE"/>
    <property type="match status" value="1"/>
</dbReference>